<feature type="domain" description="AP2/ERF" evidence="9">
    <location>
        <begin position="161"/>
        <end position="219"/>
    </location>
</feature>
<sequence length="307" mass="33529">MATPSEVSTLEQIKQHLFGGLLSPVNLKSFGSGSGSGSDSSESVVTTSTDSPVSFSNYGAFSKLESCNSFEFDQLPSEFFSFETKFVATGFDFAPEAEVIDLIETSMKKPQIRASKPCRKPSLNISLPDKTEWLDLTQPRAAPPAAVASKPEKAVAGDDRHYRGVRRRPWGKFAAEIRDPYKRGARVWLGTFDTAIDAAKAYDRAAFKLRGSKAILNFPLEIAASCSAGDAVGVVDCGRKRRSRDEEVEAEVKKVKAEEEVAKPLTPTSWTAFWDFDETEMRGIFNVPPLSPLSPHPALGLAQLMVL</sequence>
<dbReference type="Gramene" id="Kaladp0091s0098.1.v1.1">
    <property type="protein sequence ID" value="Kaladp0091s0098.1.v1.1.CDS.1"/>
    <property type="gene ID" value="Kaladp0091s0098.v1.1"/>
</dbReference>
<feature type="compositionally biased region" description="Low complexity" evidence="8">
    <location>
        <begin position="37"/>
        <end position="50"/>
    </location>
</feature>
<proteinExistence type="predicted"/>
<comment type="subcellular location">
    <subcellularLocation>
        <location evidence="1">Nucleus</location>
    </subcellularLocation>
</comment>
<evidence type="ECO:0000256" key="7">
    <source>
        <dbReference type="ARBA" id="ARBA00023242"/>
    </source>
</evidence>
<keyword evidence="4" id="KW-0238">DNA-binding</keyword>
<keyword evidence="7" id="KW-0539">Nucleus</keyword>
<dbReference type="EnsemblPlants" id="Kaladp0091s0098.1.v1.1">
    <property type="protein sequence ID" value="Kaladp0091s0098.1.v1.1.CDS.1"/>
    <property type="gene ID" value="Kaladp0091s0098.v1.1"/>
</dbReference>
<evidence type="ECO:0000256" key="5">
    <source>
        <dbReference type="ARBA" id="ARBA00023159"/>
    </source>
</evidence>
<dbReference type="InterPro" id="IPR016177">
    <property type="entry name" value="DNA-bd_dom_sf"/>
</dbReference>
<reference evidence="10" key="1">
    <citation type="submission" date="2021-01" db="UniProtKB">
        <authorList>
            <consortium name="EnsemblPlants"/>
        </authorList>
    </citation>
    <scope>IDENTIFICATION</scope>
</reference>
<keyword evidence="3" id="KW-0805">Transcription regulation</keyword>
<dbReference type="InterPro" id="IPR001471">
    <property type="entry name" value="AP2/ERF_dom"/>
</dbReference>
<dbReference type="PROSITE" id="PS51032">
    <property type="entry name" value="AP2_ERF"/>
    <property type="match status" value="1"/>
</dbReference>
<keyword evidence="5" id="KW-0010">Activator</keyword>
<dbReference type="FunFam" id="3.30.730.10:FF:000001">
    <property type="entry name" value="Ethylene-responsive transcription factor 2"/>
    <property type="match status" value="1"/>
</dbReference>
<dbReference type="Pfam" id="PF00847">
    <property type="entry name" value="AP2"/>
    <property type="match status" value="1"/>
</dbReference>
<evidence type="ECO:0000313" key="11">
    <source>
        <dbReference type="Proteomes" id="UP000594263"/>
    </source>
</evidence>
<dbReference type="CDD" id="cd00018">
    <property type="entry name" value="AP2"/>
    <property type="match status" value="1"/>
</dbReference>
<dbReference type="GO" id="GO:0005634">
    <property type="term" value="C:nucleus"/>
    <property type="evidence" value="ECO:0007669"/>
    <property type="project" value="UniProtKB-SubCell"/>
</dbReference>
<evidence type="ECO:0000256" key="3">
    <source>
        <dbReference type="ARBA" id="ARBA00023015"/>
    </source>
</evidence>
<feature type="region of interest" description="Disordered" evidence="8">
    <location>
        <begin position="31"/>
        <end position="50"/>
    </location>
</feature>
<evidence type="ECO:0000256" key="6">
    <source>
        <dbReference type="ARBA" id="ARBA00023163"/>
    </source>
</evidence>
<dbReference type="InterPro" id="IPR036955">
    <property type="entry name" value="AP2/ERF_dom_sf"/>
</dbReference>
<evidence type="ECO:0000256" key="4">
    <source>
        <dbReference type="ARBA" id="ARBA00023125"/>
    </source>
</evidence>
<dbReference type="PRINTS" id="PR00367">
    <property type="entry name" value="ETHRSPELEMNT"/>
</dbReference>
<keyword evidence="2" id="KW-0936">Ethylene signaling pathway</keyword>
<dbReference type="GO" id="GO:0000976">
    <property type="term" value="F:transcription cis-regulatory region binding"/>
    <property type="evidence" value="ECO:0007669"/>
    <property type="project" value="UniProtKB-ARBA"/>
</dbReference>
<dbReference type="SMART" id="SM00380">
    <property type="entry name" value="AP2"/>
    <property type="match status" value="1"/>
</dbReference>
<dbReference type="Gene3D" id="3.30.730.10">
    <property type="entry name" value="AP2/ERF domain"/>
    <property type="match status" value="1"/>
</dbReference>
<evidence type="ECO:0000313" key="10">
    <source>
        <dbReference type="EnsemblPlants" id="Kaladp0091s0098.1.v1.1.CDS.1"/>
    </source>
</evidence>
<dbReference type="GO" id="GO:0009873">
    <property type="term" value="P:ethylene-activated signaling pathway"/>
    <property type="evidence" value="ECO:0007669"/>
    <property type="project" value="UniProtKB-KW"/>
</dbReference>
<dbReference type="PANTHER" id="PTHR31190">
    <property type="entry name" value="DNA-BINDING DOMAIN"/>
    <property type="match status" value="1"/>
</dbReference>
<keyword evidence="6" id="KW-0804">Transcription</keyword>
<evidence type="ECO:0000256" key="1">
    <source>
        <dbReference type="ARBA" id="ARBA00004123"/>
    </source>
</evidence>
<dbReference type="AlphaFoldDB" id="A0A7N0UYU6"/>
<dbReference type="SUPFAM" id="SSF54171">
    <property type="entry name" value="DNA-binding domain"/>
    <property type="match status" value="1"/>
</dbReference>
<dbReference type="PANTHER" id="PTHR31190:SF499">
    <property type="entry name" value="ETHYLENE-RESPONSIVE TRANSCRIPTION FACTOR ERF105"/>
    <property type="match status" value="1"/>
</dbReference>
<dbReference type="InterPro" id="IPR044808">
    <property type="entry name" value="ERF_plant"/>
</dbReference>
<evidence type="ECO:0000256" key="2">
    <source>
        <dbReference type="ARBA" id="ARBA00022745"/>
    </source>
</evidence>
<protein>
    <recommendedName>
        <fullName evidence="9">AP2/ERF domain-containing protein</fullName>
    </recommendedName>
</protein>
<dbReference type="OMA" id="WNNDQKG"/>
<dbReference type="Proteomes" id="UP000594263">
    <property type="component" value="Unplaced"/>
</dbReference>
<evidence type="ECO:0000256" key="8">
    <source>
        <dbReference type="SAM" id="MobiDB-lite"/>
    </source>
</evidence>
<dbReference type="GO" id="GO:0006950">
    <property type="term" value="P:response to stress"/>
    <property type="evidence" value="ECO:0007669"/>
    <property type="project" value="UniProtKB-ARBA"/>
</dbReference>
<name>A0A7N0UYU6_KALFE</name>
<dbReference type="GO" id="GO:0003700">
    <property type="term" value="F:DNA-binding transcription factor activity"/>
    <property type="evidence" value="ECO:0007669"/>
    <property type="project" value="InterPro"/>
</dbReference>
<organism evidence="10 11">
    <name type="scientific">Kalanchoe fedtschenkoi</name>
    <name type="common">Lavender scallops</name>
    <name type="synonym">South American air plant</name>
    <dbReference type="NCBI Taxonomy" id="63787"/>
    <lineage>
        <taxon>Eukaryota</taxon>
        <taxon>Viridiplantae</taxon>
        <taxon>Streptophyta</taxon>
        <taxon>Embryophyta</taxon>
        <taxon>Tracheophyta</taxon>
        <taxon>Spermatophyta</taxon>
        <taxon>Magnoliopsida</taxon>
        <taxon>eudicotyledons</taxon>
        <taxon>Gunneridae</taxon>
        <taxon>Pentapetalae</taxon>
        <taxon>Saxifragales</taxon>
        <taxon>Crassulaceae</taxon>
        <taxon>Kalanchoe</taxon>
    </lineage>
</organism>
<evidence type="ECO:0000259" key="9">
    <source>
        <dbReference type="PROSITE" id="PS51032"/>
    </source>
</evidence>
<keyword evidence="11" id="KW-1185">Reference proteome</keyword>
<accession>A0A7N0UYU6</accession>